<dbReference type="InterPro" id="IPR011852">
    <property type="entry name" value="TRAP_TAXI"/>
</dbReference>
<evidence type="ECO:0000256" key="1">
    <source>
        <dbReference type="SAM" id="SignalP"/>
    </source>
</evidence>
<organism evidence="2 3">
    <name type="scientific">Kroppenstedtia pulmonis</name>
    <dbReference type="NCBI Taxonomy" id="1380685"/>
    <lineage>
        <taxon>Bacteria</taxon>
        <taxon>Bacillati</taxon>
        <taxon>Bacillota</taxon>
        <taxon>Bacilli</taxon>
        <taxon>Bacillales</taxon>
        <taxon>Thermoactinomycetaceae</taxon>
        <taxon>Kroppenstedtia</taxon>
    </lineage>
</organism>
<dbReference type="Gene3D" id="3.40.190.10">
    <property type="entry name" value="Periplasmic binding protein-like II"/>
    <property type="match status" value="2"/>
</dbReference>
<feature type="signal peptide" evidence="1">
    <location>
        <begin position="1"/>
        <end position="20"/>
    </location>
</feature>
<proteinExistence type="predicted"/>
<name>A0A7D3XQI1_9BACL</name>
<dbReference type="PANTHER" id="PTHR42941:SF1">
    <property type="entry name" value="SLL1037 PROTEIN"/>
    <property type="match status" value="1"/>
</dbReference>
<dbReference type="RefSeq" id="WP_173222094.1">
    <property type="nucleotide sequence ID" value="NZ_CP048104.1"/>
</dbReference>
<dbReference type="PANTHER" id="PTHR42941">
    <property type="entry name" value="SLL1037 PROTEIN"/>
    <property type="match status" value="1"/>
</dbReference>
<evidence type="ECO:0000313" key="2">
    <source>
        <dbReference type="EMBL" id="QKG84422.1"/>
    </source>
</evidence>
<evidence type="ECO:0000313" key="3">
    <source>
        <dbReference type="Proteomes" id="UP000503088"/>
    </source>
</evidence>
<dbReference type="NCBIfam" id="TIGR02122">
    <property type="entry name" value="TRAP_TAXI"/>
    <property type="match status" value="1"/>
</dbReference>
<dbReference type="Pfam" id="PF16868">
    <property type="entry name" value="NMT1_3"/>
    <property type="match status" value="1"/>
</dbReference>
<dbReference type="Proteomes" id="UP000503088">
    <property type="component" value="Chromosome"/>
</dbReference>
<keyword evidence="3" id="KW-1185">Reference proteome</keyword>
<gene>
    <name evidence="2" type="ORF">GXN76_07980</name>
</gene>
<dbReference type="KEGG" id="kpul:GXN76_07980"/>
<dbReference type="AlphaFoldDB" id="A0A7D3XQI1"/>
<dbReference type="CDD" id="cd13567">
    <property type="entry name" value="PBP2_TtGluBP"/>
    <property type="match status" value="1"/>
</dbReference>
<accession>A0A7D3XQI1</accession>
<dbReference type="PROSITE" id="PS51257">
    <property type="entry name" value="PROKAR_LIPOPROTEIN"/>
    <property type="match status" value="1"/>
</dbReference>
<sequence length="318" mass="34503">MKRKLSLLSVLLLMMVPVLTACGSGTDKDGLFVTIAAGGQSGVYYPLGGALGKIYEKELKAKSTVQATGASVENINLLDKNRAELAIIMGDAATQAREGTKPFDKKITSFKAVASLYPNFVQIVTTDKAKIEKVEDLKGKRVGVGAPGSGVELNAQAILEAHDMSYDDFKEDFLSYSEAIDGIKNGTVDAAFVTSGLPNPSVTDLETTEKVKVIPIEGKGMKKLKELYPYYSENVIPKGTYGNDKDIKTASIMNLLVVNDKLDDETVYKLTKTMFENIDSVQKSHNAAKEITLETAKDNVPIPFHPGAEKYYKEADTQ</sequence>
<protein>
    <submittedName>
        <fullName evidence="2">TAXI family TRAP transporter solute-binding subunit</fullName>
    </submittedName>
</protein>
<dbReference type="EMBL" id="CP048104">
    <property type="protein sequence ID" value="QKG84422.1"/>
    <property type="molecule type" value="Genomic_DNA"/>
</dbReference>
<keyword evidence="1" id="KW-0732">Signal</keyword>
<feature type="chain" id="PRO_5038875417" evidence="1">
    <location>
        <begin position="21"/>
        <end position="318"/>
    </location>
</feature>
<reference evidence="2 3" key="1">
    <citation type="submission" date="2020-01" db="EMBL/GenBank/DDBJ databases">
        <authorList>
            <person name="Gulvik C.A."/>
            <person name="Batra D.G."/>
        </authorList>
    </citation>
    <scope>NUCLEOTIDE SEQUENCE [LARGE SCALE GENOMIC DNA]</scope>
    <source>
        <strain evidence="2 3">W9323</strain>
    </source>
</reference>
<dbReference type="SUPFAM" id="SSF53850">
    <property type="entry name" value="Periplasmic binding protein-like II"/>
    <property type="match status" value="1"/>
</dbReference>